<name>A0A8H3HND2_9AGAM</name>
<sequence>MSATVVITLLQYDGTSPGKISEIQSRNASDIPGGRIPIHGVVVGVSALDDGKSIATWSDGLKSRLPPGIGHTVCCGYNDGFYSCSTTFDSGGAIISRETNFSYVSQGKMPASNYGGTLQNMFYTTGKIGYQNGTNTCPSGLTSSAHLPTKPKTLSPWG</sequence>
<evidence type="ECO:0000313" key="2">
    <source>
        <dbReference type="EMBL" id="CAE7127558.1"/>
    </source>
</evidence>
<proteinExistence type="predicted"/>
<dbReference type="Proteomes" id="UP000663850">
    <property type="component" value="Unassembled WGS sequence"/>
</dbReference>
<accession>A0A8H3HND2</accession>
<dbReference type="AlphaFoldDB" id="A0A8H3HND2"/>
<comment type="caution">
    <text evidence="2">The sequence shown here is derived from an EMBL/GenBank/DDBJ whole genome shotgun (WGS) entry which is preliminary data.</text>
</comment>
<organism evidence="2 3">
    <name type="scientific">Rhizoctonia solani</name>
    <dbReference type="NCBI Taxonomy" id="456999"/>
    <lineage>
        <taxon>Eukaryota</taxon>
        <taxon>Fungi</taxon>
        <taxon>Dikarya</taxon>
        <taxon>Basidiomycota</taxon>
        <taxon>Agaricomycotina</taxon>
        <taxon>Agaricomycetes</taxon>
        <taxon>Cantharellales</taxon>
        <taxon>Ceratobasidiaceae</taxon>
        <taxon>Rhizoctonia</taxon>
    </lineage>
</organism>
<dbReference type="EMBL" id="CAJNJQ010001224">
    <property type="protein sequence ID" value="CAE7127558.1"/>
    <property type="molecule type" value="Genomic_DNA"/>
</dbReference>
<dbReference type="Proteomes" id="UP000663827">
    <property type="component" value="Unassembled WGS sequence"/>
</dbReference>
<evidence type="ECO:0000313" key="3">
    <source>
        <dbReference type="Proteomes" id="UP000663827"/>
    </source>
</evidence>
<evidence type="ECO:0000313" key="1">
    <source>
        <dbReference type="EMBL" id="CAE6471553.1"/>
    </source>
</evidence>
<dbReference type="EMBL" id="CAJMWZ010003218">
    <property type="protein sequence ID" value="CAE6471553.1"/>
    <property type="molecule type" value="Genomic_DNA"/>
</dbReference>
<gene>
    <name evidence="2" type="ORF">RDB_LOCUS61238</name>
    <name evidence="1" type="ORF">RDB_LOCUS63610</name>
</gene>
<protein>
    <submittedName>
        <fullName evidence="2">Uncharacterized protein</fullName>
    </submittedName>
</protein>
<reference evidence="2" key="1">
    <citation type="submission" date="2021-01" db="EMBL/GenBank/DDBJ databases">
        <authorList>
            <person name="Kaushik A."/>
        </authorList>
    </citation>
    <scope>NUCLEOTIDE SEQUENCE</scope>
    <source>
        <strain evidence="2">AG5</strain>
        <strain evidence="1">Type strain: AG8-Rh-89/</strain>
    </source>
</reference>